<reference evidence="3 4" key="1">
    <citation type="submission" date="2011-02" db="EMBL/GenBank/DDBJ databases">
        <authorList>
            <person name="Weinstock G."/>
            <person name="Sodergren E."/>
            <person name="Clifton S."/>
            <person name="Fulton L."/>
            <person name="Fulton B."/>
            <person name="Courtney L."/>
            <person name="Fronick C."/>
            <person name="Harrison M."/>
            <person name="Strong C."/>
            <person name="Farmer C."/>
            <person name="Delahaunty K."/>
            <person name="Markovic C."/>
            <person name="Hall O."/>
            <person name="Minx P."/>
            <person name="Tomlinson C."/>
            <person name="Mitreva M."/>
            <person name="Hou S."/>
            <person name="Chen J."/>
            <person name="Wollam A."/>
            <person name="Pepin K.H."/>
            <person name="Johnson M."/>
            <person name="Bhonagiri V."/>
            <person name="Zhang X."/>
            <person name="Suruliraj S."/>
            <person name="Warren W."/>
            <person name="Chinwalla A."/>
            <person name="Mardis E.R."/>
            <person name="Wilson R.K."/>
        </authorList>
    </citation>
    <scope>NUCLEOTIDE SEQUENCE [LARGE SCALE GENOMIC DNA]</scope>
    <source>
        <strain evidence="3 4">YIT 11841</strain>
    </source>
</reference>
<dbReference type="eggNOG" id="COG0393">
    <property type="taxonomic scope" value="Bacteria"/>
</dbReference>
<dbReference type="AlphaFoldDB" id="F3QQW9"/>
<evidence type="ECO:0000256" key="2">
    <source>
        <dbReference type="HAMAP-Rule" id="MF_00338"/>
    </source>
</evidence>
<dbReference type="SUPFAM" id="SSF117782">
    <property type="entry name" value="YbjQ-like"/>
    <property type="match status" value="1"/>
</dbReference>
<dbReference type="STRING" id="762982.HMPREF9442_00562"/>
<comment type="similarity">
    <text evidence="1 2">Belongs to the UPF0145 family.</text>
</comment>
<gene>
    <name evidence="3" type="ORF">HMPREF9442_00562</name>
</gene>
<dbReference type="HAMAP" id="MF_00338">
    <property type="entry name" value="UPF0145"/>
    <property type="match status" value="1"/>
</dbReference>
<evidence type="ECO:0000256" key="1">
    <source>
        <dbReference type="ARBA" id="ARBA00010751"/>
    </source>
</evidence>
<dbReference type="PANTHER" id="PTHR34068">
    <property type="entry name" value="UPF0145 PROTEIN YBJQ"/>
    <property type="match status" value="1"/>
</dbReference>
<protein>
    <recommendedName>
        <fullName evidence="2">UPF0145 protein HMPREF9442_00562</fullName>
    </recommendedName>
</protein>
<dbReference type="Pfam" id="PF01906">
    <property type="entry name" value="YbjQ_1"/>
    <property type="match status" value="1"/>
</dbReference>
<dbReference type="HOGENOM" id="CLU_813417_0_0_10"/>
<dbReference type="OrthoDB" id="9796448at2"/>
<dbReference type="InterPro" id="IPR002765">
    <property type="entry name" value="UPF0145_YbjQ-like"/>
</dbReference>
<dbReference type="GeneID" id="98399123"/>
<dbReference type="Gene3D" id="3.30.110.70">
    <property type="entry name" value="Hypothetical protein apc22750. Chain B"/>
    <property type="match status" value="1"/>
</dbReference>
<name>F3QQW9_9BACT</name>
<dbReference type="EMBL" id="AFBR01000018">
    <property type="protein sequence ID" value="EGG56560.1"/>
    <property type="molecule type" value="Genomic_DNA"/>
</dbReference>
<comment type="caution">
    <text evidence="3">The sequence shown here is derived from an EMBL/GenBank/DDBJ whole genome shotgun (WGS) entry which is preliminary data.</text>
</comment>
<keyword evidence="4" id="KW-1185">Reference proteome</keyword>
<dbReference type="InterPro" id="IPR035439">
    <property type="entry name" value="UPF0145_dom_sf"/>
</dbReference>
<dbReference type="RefSeq" id="WP_008624964.1">
    <property type="nucleotide sequence ID" value="NZ_GL883822.1"/>
</dbReference>
<proteinExistence type="inferred from homology"/>
<evidence type="ECO:0000313" key="3">
    <source>
        <dbReference type="EMBL" id="EGG56560.1"/>
    </source>
</evidence>
<dbReference type="PANTHER" id="PTHR34068:SF1">
    <property type="entry name" value="UPF0145 PROTEIN YBJQ"/>
    <property type="match status" value="1"/>
</dbReference>
<accession>F3QQW9</accession>
<evidence type="ECO:0000313" key="4">
    <source>
        <dbReference type="Proteomes" id="UP000005546"/>
    </source>
</evidence>
<organism evidence="3 4">
    <name type="scientific">Paraprevotella xylaniphila YIT 11841</name>
    <dbReference type="NCBI Taxonomy" id="762982"/>
    <lineage>
        <taxon>Bacteria</taxon>
        <taxon>Pseudomonadati</taxon>
        <taxon>Bacteroidota</taxon>
        <taxon>Bacteroidia</taxon>
        <taxon>Bacteroidales</taxon>
        <taxon>Prevotellaceae</taxon>
        <taxon>Paraprevotella</taxon>
    </lineage>
</organism>
<sequence length="341" mass="39602">MENKLYITTTNKFENGEIQKYMGLVCTNVVVGTNVFSDFAASFTDFFGGKSNSYRNKLEYIYKEALKDLENRTRKLGANAIVGARIDFDEISGKDKSMFMVSISGTACRVNINESEIKEEIQSGIIEQEVLEKEIKKREIIKSIKENQKVEEEWIEFMQENPIKEIIPDLIGLYIAEKKNYRAVDGIFNVIKSYNRGDLIPILYDKILDYKDFQYSIDIIKRLKLFDANRVLNICKNDLKKGILLLNIEPNYYKKEELEYMKGICQYYENMPNTGKIEKLKTGVFNKKEEDKFICENGHTNNIDSIFCAKCGVNINGLNEKEFEEVNEFKNRVQVLIDILK</sequence>
<dbReference type="Proteomes" id="UP000005546">
    <property type="component" value="Unassembled WGS sequence"/>
</dbReference>